<feature type="domain" description="Protein kinase" evidence="6">
    <location>
        <begin position="522"/>
        <end position="781"/>
    </location>
</feature>
<dbReference type="InterPro" id="IPR017441">
    <property type="entry name" value="Protein_kinase_ATP_BS"/>
</dbReference>
<keyword evidence="8" id="KW-1185">Reference proteome</keyword>
<dbReference type="InterPro" id="IPR008266">
    <property type="entry name" value="Tyr_kinase_AS"/>
</dbReference>
<dbReference type="Gene3D" id="1.10.510.10">
    <property type="entry name" value="Transferase(Phosphotransferase) domain 1"/>
    <property type="match status" value="2"/>
</dbReference>
<feature type="region of interest" description="Disordered" evidence="5">
    <location>
        <begin position="295"/>
        <end position="322"/>
    </location>
</feature>
<feature type="compositionally biased region" description="Low complexity" evidence="5">
    <location>
        <begin position="446"/>
        <end position="465"/>
    </location>
</feature>
<evidence type="ECO:0000259" key="6">
    <source>
        <dbReference type="PROSITE" id="PS50011"/>
    </source>
</evidence>
<evidence type="ECO:0000256" key="2">
    <source>
        <dbReference type="ARBA" id="ARBA00022741"/>
    </source>
</evidence>
<dbReference type="GO" id="GO:0004713">
    <property type="term" value="F:protein tyrosine kinase activity"/>
    <property type="evidence" value="ECO:0007669"/>
    <property type="project" value="InterPro"/>
</dbReference>
<organism evidence="7 8">
    <name type="scientific">Actinomortierella ambigua</name>
    <dbReference type="NCBI Taxonomy" id="1343610"/>
    <lineage>
        <taxon>Eukaryota</taxon>
        <taxon>Fungi</taxon>
        <taxon>Fungi incertae sedis</taxon>
        <taxon>Mucoromycota</taxon>
        <taxon>Mortierellomycotina</taxon>
        <taxon>Mortierellomycetes</taxon>
        <taxon>Mortierellales</taxon>
        <taxon>Mortierellaceae</taxon>
        <taxon>Actinomortierella</taxon>
    </lineage>
</organism>
<dbReference type="PRINTS" id="PR00109">
    <property type="entry name" value="TYRKINASE"/>
</dbReference>
<dbReference type="SUPFAM" id="SSF56112">
    <property type="entry name" value="Protein kinase-like (PK-like)"/>
    <property type="match status" value="2"/>
</dbReference>
<keyword evidence="1" id="KW-0723">Serine/threonine-protein kinase</keyword>
<feature type="region of interest" description="Disordered" evidence="5">
    <location>
        <begin position="446"/>
        <end position="469"/>
    </location>
</feature>
<dbReference type="EMBL" id="JAAAJB010000757">
    <property type="protein sequence ID" value="KAG0251370.1"/>
    <property type="molecule type" value="Genomic_DNA"/>
</dbReference>
<dbReference type="PANTHER" id="PTHR44329">
    <property type="entry name" value="SERINE/THREONINE-PROTEIN KINASE TNNI3K-RELATED"/>
    <property type="match status" value="1"/>
</dbReference>
<proteinExistence type="predicted"/>
<sequence>MVLNNDIAKIPTHMDLELTEHRLGKGRYGQVLLALWLGQPCAVKLKHVTKTDAEQKKLRQEISILSKLKHPHIVHFLGDVKLDGMLVIVMEYAENGSLASLILDRNRSLAGWPEKERIAQEIVRGVAYLHSLNIVHCDLKSSNMLLDHSMRAKICDFGMSIVRNSVASLPSDSDSRRGTVRWLAPELFATTEPEYTTRSDMYALGCTMWEVAADSTPPFMGLDQIVVAERVYSGEREEIPNDTPEEYRRWIERCWSHDPASRPEATGITRQFSISESLLAADICDLSARSSSTVASQDSESAGAISSGKDGKVQPPAYGQDESHQVSIETGNFIRALEFILPHLKFYRKTLCQLFDDSKKISTSDGVNDDELVKILQKIYLLALQLSMSGAALLISIDTLSKDLINIREMLKSPLLTPVTLASSSNNRNERINIIQETLETLSLAPAAEAPSSSSNDNGNDSNDSTTAATVEKIEQEEKAQLAVVQAKLKKHRFSAEKLFGDYNIRPDDLRRFVLPKESLQYDASKPIYEDDISETYEGEFAQGLHQGEKVHIKCLEETDGGSTKDIIQRTIFLTHLLRSCENIARPRFVVQPNLILSEPSTQIRLSDYPLAYAQKLGVALKIAGALALVHSFKIVHRDVRASNVIMLRRGDGDSTVVIPQLTGFEVCRHIQYDYSLGSVVKRGVWHAPERVSWHGTSFKTDVFSFGVLMYEISMGHPPEMKGSDVKHADVQDWIQQEYDHVSQGYSNLMRQCLTIDYPKRPLMPEVVEELIRIASWQPRLPPAPFDIDASI</sequence>
<dbReference type="InterPro" id="IPR008271">
    <property type="entry name" value="Ser/Thr_kinase_AS"/>
</dbReference>
<accession>A0A9P6TYF2</accession>
<dbReference type="Proteomes" id="UP000807716">
    <property type="component" value="Unassembled WGS sequence"/>
</dbReference>
<dbReference type="InterPro" id="IPR020635">
    <property type="entry name" value="Tyr_kinase_cat_dom"/>
</dbReference>
<dbReference type="SMART" id="SM00219">
    <property type="entry name" value="TyrKc"/>
    <property type="match status" value="1"/>
</dbReference>
<protein>
    <recommendedName>
        <fullName evidence="6">Protein kinase domain-containing protein</fullName>
    </recommendedName>
</protein>
<dbReference type="InterPro" id="IPR000719">
    <property type="entry name" value="Prot_kinase_dom"/>
</dbReference>
<dbReference type="GO" id="GO:0005524">
    <property type="term" value="F:ATP binding"/>
    <property type="evidence" value="ECO:0007669"/>
    <property type="project" value="UniProtKB-UniRule"/>
</dbReference>
<evidence type="ECO:0000313" key="7">
    <source>
        <dbReference type="EMBL" id="KAG0251370.1"/>
    </source>
</evidence>
<comment type="caution">
    <text evidence="7">The sequence shown here is derived from an EMBL/GenBank/DDBJ whole genome shotgun (WGS) entry which is preliminary data.</text>
</comment>
<dbReference type="PROSITE" id="PS00107">
    <property type="entry name" value="PROTEIN_KINASE_ATP"/>
    <property type="match status" value="1"/>
</dbReference>
<dbReference type="AlphaFoldDB" id="A0A9P6TYF2"/>
<keyword evidence="1" id="KW-0418">Kinase</keyword>
<dbReference type="PROSITE" id="PS00109">
    <property type="entry name" value="PROTEIN_KINASE_TYR"/>
    <property type="match status" value="1"/>
</dbReference>
<name>A0A9P6TYF2_9FUNG</name>
<keyword evidence="1" id="KW-0808">Transferase</keyword>
<feature type="domain" description="Protein kinase" evidence="6">
    <location>
        <begin position="17"/>
        <end position="279"/>
    </location>
</feature>
<dbReference type="InterPro" id="IPR001245">
    <property type="entry name" value="Ser-Thr/Tyr_kinase_cat_dom"/>
</dbReference>
<evidence type="ECO:0000313" key="8">
    <source>
        <dbReference type="Proteomes" id="UP000807716"/>
    </source>
</evidence>
<dbReference type="PROSITE" id="PS50011">
    <property type="entry name" value="PROTEIN_KINASE_DOM"/>
    <property type="match status" value="2"/>
</dbReference>
<dbReference type="PROSITE" id="PS00108">
    <property type="entry name" value="PROTEIN_KINASE_ST"/>
    <property type="match status" value="1"/>
</dbReference>
<dbReference type="SMART" id="SM00220">
    <property type="entry name" value="S_TKc"/>
    <property type="match status" value="1"/>
</dbReference>
<evidence type="ECO:0000256" key="4">
    <source>
        <dbReference type="PROSITE-ProRule" id="PRU10141"/>
    </source>
</evidence>
<evidence type="ECO:0000256" key="3">
    <source>
        <dbReference type="ARBA" id="ARBA00022840"/>
    </source>
</evidence>
<dbReference type="GO" id="GO:0004674">
    <property type="term" value="F:protein serine/threonine kinase activity"/>
    <property type="evidence" value="ECO:0007669"/>
    <property type="project" value="UniProtKB-KW"/>
</dbReference>
<gene>
    <name evidence="7" type="ORF">DFQ27_008791</name>
</gene>
<reference evidence="7" key="1">
    <citation type="journal article" date="2020" name="Fungal Divers.">
        <title>Resolving the Mortierellaceae phylogeny through synthesis of multi-gene phylogenetics and phylogenomics.</title>
        <authorList>
            <person name="Vandepol N."/>
            <person name="Liber J."/>
            <person name="Desiro A."/>
            <person name="Na H."/>
            <person name="Kennedy M."/>
            <person name="Barry K."/>
            <person name="Grigoriev I.V."/>
            <person name="Miller A.N."/>
            <person name="O'Donnell K."/>
            <person name="Stajich J.E."/>
            <person name="Bonito G."/>
        </authorList>
    </citation>
    <scope>NUCLEOTIDE SEQUENCE</scope>
    <source>
        <strain evidence="7">BC1065</strain>
    </source>
</reference>
<evidence type="ECO:0000256" key="1">
    <source>
        <dbReference type="ARBA" id="ARBA00022527"/>
    </source>
</evidence>
<evidence type="ECO:0000256" key="5">
    <source>
        <dbReference type="SAM" id="MobiDB-lite"/>
    </source>
</evidence>
<dbReference type="OrthoDB" id="4062651at2759"/>
<keyword evidence="3 4" id="KW-0067">ATP-binding</keyword>
<feature type="binding site" evidence="4">
    <location>
        <position position="44"/>
    </location>
    <ligand>
        <name>ATP</name>
        <dbReference type="ChEBI" id="CHEBI:30616"/>
    </ligand>
</feature>
<dbReference type="CDD" id="cd13999">
    <property type="entry name" value="STKc_MAP3K-like"/>
    <property type="match status" value="1"/>
</dbReference>
<dbReference type="InterPro" id="IPR051681">
    <property type="entry name" value="Ser/Thr_Kinases-Pseudokinases"/>
</dbReference>
<keyword evidence="2 4" id="KW-0547">Nucleotide-binding</keyword>
<dbReference type="InterPro" id="IPR011009">
    <property type="entry name" value="Kinase-like_dom_sf"/>
</dbReference>
<dbReference type="Pfam" id="PF07714">
    <property type="entry name" value="PK_Tyr_Ser-Thr"/>
    <property type="match status" value="2"/>
</dbReference>